<dbReference type="PIRSF" id="PIRSF001563">
    <property type="entry name" value="Folylpolyglu_synth"/>
    <property type="match status" value="1"/>
</dbReference>
<dbReference type="InterPro" id="IPR013221">
    <property type="entry name" value="Mur_ligase_cen"/>
</dbReference>
<keyword evidence="6 10" id="KW-0547">Nucleotide-binding</keyword>
<proteinExistence type="inferred from homology"/>
<comment type="similarity">
    <text evidence="2 10">Belongs to the folylpolyglutamate synthase family.</text>
</comment>
<comment type="caution">
    <text evidence="12">The sequence shown here is derived from an EMBL/GenBank/DDBJ whole genome shotgun (WGS) entry which is preliminary data.</text>
</comment>
<keyword evidence="4 10" id="KW-0436">Ligase</keyword>
<dbReference type="PANTHER" id="PTHR11136:SF0">
    <property type="entry name" value="DIHYDROFOLATE SYNTHETASE-RELATED"/>
    <property type="match status" value="1"/>
</dbReference>
<dbReference type="Gene3D" id="3.40.1190.10">
    <property type="entry name" value="Mur-like, catalytic domain"/>
    <property type="match status" value="1"/>
</dbReference>
<evidence type="ECO:0000313" key="13">
    <source>
        <dbReference type="Proteomes" id="UP000479132"/>
    </source>
</evidence>
<evidence type="ECO:0000256" key="6">
    <source>
        <dbReference type="ARBA" id="ARBA00022741"/>
    </source>
</evidence>
<keyword evidence="13" id="KW-1185">Reference proteome</keyword>
<dbReference type="EMBL" id="JAALLS010000005">
    <property type="protein sequence ID" value="NGP87865.1"/>
    <property type="molecule type" value="Genomic_DNA"/>
</dbReference>
<dbReference type="GO" id="GO:0005524">
    <property type="term" value="F:ATP binding"/>
    <property type="evidence" value="ECO:0007669"/>
    <property type="project" value="UniProtKB-KW"/>
</dbReference>
<protein>
    <recommendedName>
        <fullName evidence="3">tetrahydrofolate synthase</fullName>
        <ecNumber evidence="3">6.3.2.17</ecNumber>
    </recommendedName>
</protein>
<evidence type="ECO:0000256" key="2">
    <source>
        <dbReference type="ARBA" id="ARBA00008276"/>
    </source>
</evidence>
<evidence type="ECO:0000256" key="4">
    <source>
        <dbReference type="ARBA" id="ARBA00022598"/>
    </source>
</evidence>
<dbReference type="GO" id="GO:0005737">
    <property type="term" value="C:cytoplasm"/>
    <property type="evidence" value="ECO:0007669"/>
    <property type="project" value="TreeGrafter"/>
</dbReference>
<evidence type="ECO:0000313" key="12">
    <source>
        <dbReference type="EMBL" id="NGP87865.1"/>
    </source>
</evidence>
<dbReference type="Gene3D" id="3.90.190.20">
    <property type="entry name" value="Mur ligase, C-terminal domain"/>
    <property type="match status" value="1"/>
</dbReference>
<name>A0A6M1T3S3_9BACT</name>
<reference evidence="12 13" key="1">
    <citation type="submission" date="2020-02" db="EMBL/GenBank/DDBJ databases">
        <title>Aliifodinibius halophilus 2W32, complete genome.</title>
        <authorList>
            <person name="Li Y."/>
            <person name="Wu S."/>
        </authorList>
    </citation>
    <scope>NUCLEOTIDE SEQUENCE [LARGE SCALE GENOMIC DNA]</scope>
    <source>
        <strain evidence="12 13">2W32</strain>
    </source>
</reference>
<dbReference type="FunFam" id="3.40.1190.10:FF:000011">
    <property type="entry name" value="Folylpolyglutamate synthase/dihydrofolate synthase"/>
    <property type="match status" value="1"/>
</dbReference>
<dbReference type="InterPro" id="IPR036615">
    <property type="entry name" value="Mur_ligase_C_dom_sf"/>
</dbReference>
<keyword evidence="8" id="KW-0460">Magnesium</keyword>
<dbReference type="SUPFAM" id="SSF53623">
    <property type="entry name" value="MurD-like peptide ligases, catalytic domain"/>
    <property type="match status" value="1"/>
</dbReference>
<dbReference type="SUPFAM" id="SSF53244">
    <property type="entry name" value="MurD-like peptide ligases, peptide-binding domain"/>
    <property type="match status" value="1"/>
</dbReference>
<dbReference type="InterPro" id="IPR001645">
    <property type="entry name" value="Folylpolyglutamate_synth"/>
</dbReference>
<dbReference type="GO" id="GO:0008841">
    <property type="term" value="F:dihydrofolate synthase activity"/>
    <property type="evidence" value="ECO:0007669"/>
    <property type="project" value="TreeGrafter"/>
</dbReference>
<dbReference type="RefSeq" id="WP_165267011.1">
    <property type="nucleotide sequence ID" value="NZ_JAALLS010000005.1"/>
</dbReference>
<organism evidence="12 13">
    <name type="scientific">Fodinibius halophilus</name>
    <dbReference type="NCBI Taxonomy" id="1736908"/>
    <lineage>
        <taxon>Bacteria</taxon>
        <taxon>Pseudomonadati</taxon>
        <taxon>Balneolota</taxon>
        <taxon>Balneolia</taxon>
        <taxon>Balneolales</taxon>
        <taxon>Balneolaceae</taxon>
        <taxon>Fodinibius</taxon>
    </lineage>
</organism>
<dbReference type="InterPro" id="IPR036565">
    <property type="entry name" value="Mur-like_cat_sf"/>
</dbReference>
<dbReference type="EC" id="6.3.2.17" evidence="3"/>
<evidence type="ECO:0000256" key="5">
    <source>
        <dbReference type="ARBA" id="ARBA00022723"/>
    </source>
</evidence>
<dbReference type="PROSITE" id="PS01012">
    <property type="entry name" value="FOLYLPOLYGLU_SYNT_2"/>
    <property type="match status" value="1"/>
</dbReference>
<keyword evidence="7 10" id="KW-0067">ATP-binding</keyword>
<dbReference type="GO" id="GO:0004326">
    <property type="term" value="F:tetrahydrofolylpolyglutamate synthase activity"/>
    <property type="evidence" value="ECO:0007669"/>
    <property type="project" value="UniProtKB-EC"/>
</dbReference>
<evidence type="ECO:0000256" key="8">
    <source>
        <dbReference type="ARBA" id="ARBA00022842"/>
    </source>
</evidence>
<accession>A0A6M1T3S3</accession>
<sequence length="423" mass="48112">MPFTSLSAVEAYLEQIPKFKSVGSSGADFNLERFKSFCESIGDPQDKFSSIHVAGTNGKGSTCRLLESVYRHAECKVGVYTSPHIHRFTERFIVNGNEISEDELTLFFNSFRENIEKYKLTYFEISTAIAFWWFARAKVDLGIIEVGLGGRLDATNVISPLVSVITSISLDHTDILGETIHEIAYEKAGIIKSETPVVTGDLPEEAQEKVLQIAQQKGSSVNKIDNLQPRSRGQGVYQISTEQKEITFDTSLLAPVQSKNIAIAWQVVQLLDRHFPISCEEFKKGINSAELGLGRFNRLLESQQWYFDGGHNLEAVRALKQAVCRVGDLEETTLVLSLLEDKVRPKIMEEFSEFRNIYYYQLSLERAASFDDIKQWLPQVTPFSDKHRQTLFNNDFNSELVIFAGSFYFYATVREWVQDLYNR</sequence>
<dbReference type="AlphaFoldDB" id="A0A6M1T3S3"/>
<dbReference type="InterPro" id="IPR018109">
    <property type="entry name" value="Folylpolyglutamate_synth_CS"/>
</dbReference>
<dbReference type="NCBIfam" id="TIGR01499">
    <property type="entry name" value="folC"/>
    <property type="match status" value="1"/>
</dbReference>
<dbReference type="Pfam" id="PF08245">
    <property type="entry name" value="Mur_ligase_M"/>
    <property type="match status" value="1"/>
</dbReference>
<evidence type="ECO:0000256" key="3">
    <source>
        <dbReference type="ARBA" id="ARBA00013025"/>
    </source>
</evidence>
<comment type="catalytic activity">
    <reaction evidence="9">
        <text>(6S)-5,6,7,8-tetrahydrofolyl-(gamma-L-Glu)(n) + L-glutamate + ATP = (6S)-5,6,7,8-tetrahydrofolyl-(gamma-L-Glu)(n+1) + ADP + phosphate + H(+)</text>
        <dbReference type="Rhea" id="RHEA:10580"/>
        <dbReference type="Rhea" id="RHEA-COMP:14738"/>
        <dbReference type="Rhea" id="RHEA-COMP:14740"/>
        <dbReference type="ChEBI" id="CHEBI:15378"/>
        <dbReference type="ChEBI" id="CHEBI:29985"/>
        <dbReference type="ChEBI" id="CHEBI:30616"/>
        <dbReference type="ChEBI" id="CHEBI:43474"/>
        <dbReference type="ChEBI" id="CHEBI:141005"/>
        <dbReference type="ChEBI" id="CHEBI:456216"/>
        <dbReference type="EC" id="6.3.2.17"/>
    </reaction>
</comment>
<dbReference type="PANTHER" id="PTHR11136">
    <property type="entry name" value="FOLYLPOLYGLUTAMATE SYNTHASE-RELATED"/>
    <property type="match status" value="1"/>
</dbReference>
<evidence type="ECO:0000256" key="1">
    <source>
        <dbReference type="ARBA" id="ARBA00001946"/>
    </source>
</evidence>
<evidence type="ECO:0000256" key="10">
    <source>
        <dbReference type="PIRNR" id="PIRNR001563"/>
    </source>
</evidence>
<comment type="cofactor">
    <cofactor evidence="1">
        <name>Mg(2+)</name>
        <dbReference type="ChEBI" id="CHEBI:18420"/>
    </cofactor>
</comment>
<evidence type="ECO:0000256" key="9">
    <source>
        <dbReference type="ARBA" id="ARBA00047493"/>
    </source>
</evidence>
<dbReference type="Proteomes" id="UP000479132">
    <property type="component" value="Unassembled WGS sequence"/>
</dbReference>
<keyword evidence="5" id="KW-0479">Metal-binding</keyword>
<dbReference type="GO" id="GO:0046872">
    <property type="term" value="F:metal ion binding"/>
    <property type="evidence" value="ECO:0007669"/>
    <property type="project" value="UniProtKB-KW"/>
</dbReference>
<evidence type="ECO:0000259" key="11">
    <source>
        <dbReference type="Pfam" id="PF08245"/>
    </source>
</evidence>
<evidence type="ECO:0000256" key="7">
    <source>
        <dbReference type="ARBA" id="ARBA00022840"/>
    </source>
</evidence>
<gene>
    <name evidence="12" type="ORF">G3569_05840</name>
</gene>
<feature type="domain" description="Mur ligase central" evidence="11">
    <location>
        <begin position="53"/>
        <end position="266"/>
    </location>
</feature>